<evidence type="ECO:0000313" key="1">
    <source>
        <dbReference type="EMBL" id="CAK9137115.1"/>
    </source>
</evidence>
<name>A0ABC8R0L1_9AQUA</name>
<evidence type="ECO:0000313" key="2">
    <source>
        <dbReference type="EMBL" id="CAK9178097.1"/>
    </source>
</evidence>
<evidence type="ECO:0000313" key="3">
    <source>
        <dbReference type="Proteomes" id="UP001642360"/>
    </source>
</evidence>
<proteinExistence type="predicted"/>
<dbReference type="EMBL" id="CAUOFW020007224">
    <property type="protein sequence ID" value="CAK9178097.1"/>
    <property type="molecule type" value="Genomic_DNA"/>
</dbReference>
<gene>
    <name evidence="1" type="ORF">ILEXP_LOCUS4134</name>
    <name evidence="2" type="ORF">ILEXP_LOCUS48012</name>
</gene>
<dbReference type="AlphaFoldDB" id="A0ABC8R0L1"/>
<organism evidence="1 3">
    <name type="scientific">Ilex paraguariensis</name>
    <name type="common">yerba mate</name>
    <dbReference type="NCBI Taxonomy" id="185542"/>
    <lineage>
        <taxon>Eukaryota</taxon>
        <taxon>Viridiplantae</taxon>
        <taxon>Streptophyta</taxon>
        <taxon>Embryophyta</taxon>
        <taxon>Tracheophyta</taxon>
        <taxon>Spermatophyta</taxon>
        <taxon>Magnoliopsida</taxon>
        <taxon>eudicotyledons</taxon>
        <taxon>Gunneridae</taxon>
        <taxon>Pentapetalae</taxon>
        <taxon>asterids</taxon>
        <taxon>campanulids</taxon>
        <taxon>Aquifoliales</taxon>
        <taxon>Aquifoliaceae</taxon>
        <taxon>Ilex</taxon>
    </lineage>
</organism>
<keyword evidence="3" id="KW-1185">Reference proteome</keyword>
<accession>A0ABC8R0L1</accession>
<comment type="caution">
    <text evidence="1">The sequence shown here is derived from an EMBL/GenBank/DDBJ whole genome shotgun (WGS) entry which is preliminary data.</text>
</comment>
<sequence length="120" mass="13125">MLCAHTFANEDVVRDVQHECEVVVHQNQPLDNLCVEDAMDIPLAAPVVVGLDDEGEGDRNVSNYLMQTSLLESGALNRVLCSRKMMEVFDNVSPEVMIESVGSCSGGDPIEDIDVIDVFD</sequence>
<dbReference type="Proteomes" id="UP001642360">
    <property type="component" value="Unassembled WGS sequence"/>
</dbReference>
<dbReference type="EMBL" id="CAUOFW020000803">
    <property type="protein sequence ID" value="CAK9137115.1"/>
    <property type="molecule type" value="Genomic_DNA"/>
</dbReference>
<protein>
    <submittedName>
        <fullName evidence="1">Uncharacterized protein</fullName>
    </submittedName>
</protein>
<reference evidence="1 3" key="1">
    <citation type="submission" date="2024-02" db="EMBL/GenBank/DDBJ databases">
        <authorList>
            <person name="Vignale AGUSTIN F."/>
            <person name="Sosa J E."/>
            <person name="Modenutti C."/>
        </authorList>
    </citation>
    <scope>NUCLEOTIDE SEQUENCE [LARGE SCALE GENOMIC DNA]</scope>
</reference>